<comment type="caution">
    <text evidence="1">The sequence shown here is derived from an EMBL/GenBank/DDBJ whole genome shotgun (WGS) entry which is preliminary data.</text>
</comment>
<protein>
    <submittedName>
        <fullName evidence="1">Uncharacterized protein</fullName>
    </submittedName>
</protein>
<dbReference type="Pfam" id="PF05135">
    <property type="entry name" value="Phage_connect_1"/>
    <property type="match status" value="1"/>
</dbReference>
<proteinExistence type="predicted"/>
<name>A0A510WT03_9LACO</name>
<reference evidence="1 2" key="1">
    <citation type="submission" date="2019-07" db="EMBL/GenBank/DDBJ databases">
        <title>Whole genome shotgun sequence of Lactobacillus aviarius subsp. aviarius NBRC 102162.</title>
        <authorList>
            <person name="Hosoyama A."/>
            <person name="Uohara A."/>
            <person name="Ohji S."/>
            <person name="Ichikawa N."/>
        </authorList>
    </citation>
    <scope>NUCLEOTIDE SEQUENCE [LARGE SCALE GENOMIC DNA]</scope>
    <source>
        <strain evidence="1 2">NBRC 102162</strain>
    </source>
</reference>
<accession>A0A510WT03</accession>
<evidence type="ECO:0000313" key="2">
    <source>
        <dbReference type="Proteomes" id="UP000321722"/>
    </source>
</evidence>
<dbReference type="RefSeq" id="WP_057827828.1">
    <property type="nucleotide sequence ID" value="NZ_BAAACL010000001.1"/>
</dbReference>
<keyword evidence="2" id="KW-1185">Reference proteome</keyword>
<dbReference type="GeneID" id="29933601"/>
<dbReference type="Proteomes" id="UP000321722">
    <property type="component" value="Unassembled WGS sequence"/>
</dbReference>
<dbReference type="EMBL" id="BJUI01000018">
    <property type="protein sequence ID" value="GEK42349.1"/>
    <property type="molecule type" value="Genomic_DNA"/>
</dbReference>
<evidence type="ECO:0000313" key="1">
    <source>
        <dbReference type="EMBL" id="GEK42349.1"/>
    </source>
</evidence>
<dbReference type="InterPro" id="IPR021146">
    <property type="entry name" value="Phage_gp6-like_head-tail"/>
</dbReference>
<organism evidence="1 2">
    <name type="scientific">Ligilactobacillus aviarius</name>
    <dbReference type="NCBI Taxonomy" id="1606"/>
    <lineage>
        <taxon>Bacteria</taxon>
        <taxon>Bacillati</taxon>
        <taxon>Bacillota</taxon>
        <taxon>Bacilli</taxon>
        <taxon>Lactobacillales</taxon>
        <taxon>Lactobacillaceae</taxon>
        <taxon>Ligilactobacillus</taxon>
    </lineage>
</organism>
<sequence length="128" mass="14756">MTDEMTIVPLNDLKTMLMIKDNEQDDLLTLIIKKTVKSTRFKLGLGTQDDFPSEMDYIPFEVCIRRYNRLKNEGMSSYTQEGEAITFNANDFDDFASDIEAFKKQNNNDDTPRVMFINGYGGTDDEIQ</sequence>
<dbReference type="AlphaFoldDB" id="A0A510WT03"/>
<gene>
    <name evidence="1" type="ORF">LAV01_11810</name>
</gene>